<dbReference type="PANTHER" id="PTHR34298:SF2">
    <property type="entry name" value="SEGREGATION AND CONDENSATION PROTEIN B"/>
    <property type="match status" value="1"/>
</dbReference>
<keyword evidence="1 5" id="KW-0963">Cytoplasm</keyword>
<comment type="similarity">
    <text evidence="5">Belongs to the ScpB family.</text>
</comment>
<reference evidence="6 7" key="1">
    <citation type="journal article" date="2018" name="Nat. Biotechnol.">
        <title>A standardized bacterial taxonomy based on genome phylogeny substantially revises the tree of life.</title>
        <authorList>
            <person name="Parks D.H."/>
            <person name="Chuvochina M."/>
            <person name="Waite D.W."/>
            <person name="Rinke C."/>
            <person name="Skarshewski A."/>
            <person name="Chaumeil P.A."/>
            <person name="Hugenholtz P."/>
        </authorList>
    </citation>
    <scope>NUCLEOTIDE SEQUENCE [LARGE SCALE GENOMIC DNA]</scope>
    <source>
        <strain evidence="6">UBA11306</strain>
    </source>
</reference>
<comment type="subunit">
    <text evidence="5">Homodimer. Homodimerization may be required to stabilize the binding of ScpA to the Smc head domains. Component of a cohesin-like complex composed of ScpA, ScpB and the Smc homodimer, in which ScpA and ScpB bind to the head domain of Smc. The presence of the three proteins is required for the association of the complex with DNA.</text>
</comment>
<dbReference type="GO" id="GO:0006260">
    <property type="term" value="P:DNA replication"/>
    <property type="evidence" value="ECO:0007669"/>
    <property type="project" value="UniProtKB-UniRule"/>
</dbReference>
<dbReference type="InterPro" id="IPR005234">
    <property type="entry name" value="ScpB_csome_segregation"/>
</dbReference>
<accession>A0A3D4S5I6</accession>
<dbReference type="PIRSF" id="PIRSF019345">
    <property type="entry name" value="ScpB"/>
    <property type="match status" value="1"/>
</dbReference>
<comment type="function">
    <text evidence="5">Participates in chromosomal partition during cell division. May act via the formation of a condensin-like complex containing Smc and ScpA that pull DNA away from mid-cell into both cell halves.</text>
</comment>
<dbReference type="STRING" id="1121105.GCA_000421665_00293"/>
<sequence length="179" mass="20283">MILKIEAILFVIGEEGLTVAELSQVLEVDNRQIETCLVALKERYQSTQTALFIDSYAGHYRLMTKLQFVGILTKLAQAPKMTKLTQAALETLMIIAYQQPVTKVVIDQVRGVQSQTMVQKLELRGLIEEAGRLEQPGRPKLYQTTDYFLDYFGLSSLDDLPRLSVTLKNEETTLLNLEE</sequence>
<proteinExistence type="inferred from homology"/>
<dbReference type="AlphaFoldDB" id="A0A3D4S5I6"/>
<dbReference type="GO" id="GO:0051304">
    <property type="term" value="P:chromosome separation"/>
    <property type="evidence" value="ECO:0007669"/>
    <property type="project" value="InterPro"/>
</dbReference>
<evidence type="ECO:0000256" key="5">
    <source>
        <dbReference type="HAMAP-Rule" id="MF_01804"/>
    </source>
</evidence>
<evidence type="ECO:0000313" key="6">
    <source>
        <dbReference type="EMBL" id="HCS93211.1"/>
    </source>
</evidence>
<dbReference type="GO" id="GO:0051301">
    <property type="term" value="P:cell division"/>
    <property type="evidence" value="ECO:0007669"/>
    <property type="project" value="UniProtKB-KW"/>
</dbReference>
<dbReference type="Proteomes" id="UP000262195">
    <property type="component" value="Unassembled WGS sequence"/>
</dbReference>
<evidence type="ECO:0000256" key="3">
    <source>
        <dbReference type="ARBA" id="ARBA00022829"/>
    </source>
</evidence>
<organism evidence="6 7">
    <name type="scientific">Bavariicoccus seileri</name>
    <dbReference type="NCBI Taxonomy" id="549685"/>
    <lineage>
        <taxon>Bacteria</taxon>
        <taxon>Bacillati</taxon>
        <taxon>Bacillota</taxon>
        <taxon>Bacilli</taxon>
        <taxon>Lactobacillales</taxon>
        <taxon>Enterococcaceae</taxon>
        <taxon>Bavariicoccus</taxon>
    </lineage>
</organism>
<evidence type="ECO:0000256" key="2">
    <source>
        <dbReference type="ARBA" id="ARBA00022618"/>
    </source>
</evidence>
<dbReference type="GO" id="GO:0005737">
    <property type="term" value="C:cytoplasm"/>
    <property type="evidence" value="ECO:0007669"/>
    <property type="project" value="UniProtKB-SubCell"/>
</dbReference>
<keyword evidence="4 5" id="KW-0131">Cell cycle</keyword>
<protein>
    <recommendedName>
        <fullName evidence="5">Segregation and condensation protein B</fullName>
    </recommendedName>
</protein>
<evidence type="ECO:0000256" key="1">
    <source>
        <dbReference type="ARBA" id="ARBA00022490"/>
    </source>
</evidence>
<dbReference type="InterPro" id="IPR036388">
    <property type="entry name" value="WH-like_DNA-bd_sf"/>
</dbReference>
<dbReference type="PANTHER" id="PTHR34298">
    <property type="entry name" value="SEGREGATION AND CONDENSATION PROTEIN B"/>
    <property type="match status" value="1"/>
</dbReference>
<dbReference type="InterPro" id="IPR036390">
    <property type="entry name" value="WH_DNA-bd_sf"/>
</dbReference>
<comment type="caution">
    <text evidence="6">The sequence shown here is derived from an EMBL/GenBank/DDBJ whole genome shotgun (WGS) entry which is preliminary data.</text>
</comment>
<keyword evidence="2 5" id="KW-0132">Cell division</keyword>
<dbReference type="NCBIfam" id="TIGR00281">
    <property type="entry name" value="SMC-Scp complex subunit ScpB"/>
    <property type="match status" value="1"/>
</dbReference>
<gene>
    <name evidence="5 6" type="primary">scpB</name>
    <name evidence="6" type="ORF">DIW15_00695</name>
</gene>
<dbReference type="Pfam" id="PF04079">
    <property type="entry name" value="SMC_ScpB"/>
    <property type="match status" value="1"/>
</dbReference>
<evidence type="ECO:0000256" key="4">
    <source>
        <dbReference type="ARBA" id="ARBA00023306"/>
    </source>
</evidence>
<keyword evidence="3 5" id="KW-0159">Chromosome partition</keyword>
<dbReference type="Gene3D" id="1.10.10.10">
    <property type="entry name" value="Winged helix-like DNA-binding domain superfamily/Winged helix DNA-binding domain"/>
    <property type="match status" value="2"/>
</dbReference>
<dbReference type="HAMAP" id="MF_01804">
    <property type="entry name" value="ScpB"/>
    <property type="match status" value="1"/>
</dbReference>
<dbReference type="EMBL" id="DQHO01000003">
    <property type="protein sequence ID" value="HCS93211.1"/>
    <property type="molecule type" value="Genomic_DNA"/>
</dbReference>
<name>A0A3D4S5I6_9ENTE</name>
<evidence type="ECO:0000313" key="7">
    <source>
        <dbReference type="Proteomes" id="UP000262195"/>
    </source>
</evidence>
<dbReference type="SUPFAM" id="SSF46785">
    <property type="entry name" value="Winged helix' DNA-binding domain"/>
    <property type="match status" value="2"/>
</dbReference>
<comment type="subcellular location">
    <subcellularLocation>
        <location evidence="5">Cytoplasm</location>
    </subcellularLocation>
    <text evidence="5">Associated with two foci at the outer edges of the nucleoid region in young cells, and at four foci within both cell halves in older cells.</text>
</comment>